<accession>A0A820AV44</accession>
<dbReference type="EMBL" id="CAJNOT010002256">
    <property type="protein sequence ID" value="CAF1299537.1"/>
    <property type="molecule type" value="Genomic_DNA"/>
</dbReference>
<evidence type="ECO:0000313" key="4">
    <source>
        <dbReference type="EMBL" id="CAF4182971.1"/>
    </source>
</evidence>
<name>A0A820AV44_9BILA</name>
<protein>
    <submittedName>
        <fullName evidence="4">Uncharacterized protein</fullName>
    </submittedName>
</protein>
<dbReference type="OrthoDB" id="10405544at2759"/>
<evidence type="ECO:0000313" key="1">
    <source>
        <dbReference type="EMBL" id="CAF1266189.1"/>
    </source>
</evidence>
<dbReference type="EMBL" id="CAJNOO010002418">
    <property type="protein sequence ID" value="CAF1266189.1"/>
    <property type="molecule type" value="Genomic_DNA"/>
</dbReference>
<dbReference type="EMBL" id="CAJOAX010014205">
    <property type="protein sequence ID" value="CAF4141270.1"/>
    <property type="molecule type" value="Genomic_DNA"/>
</dbReference>
<dbReference type="EMBL" id="CAJOBD010012661">
    <property type="protein sequence ID" value="CAF4182971.1"/>
    <property type="molecule type" value="Genomic_DNA"/>
</dbReference>
<dbReference type="AlphaFoldDB" id="A0A820AV44"/>
<proteinExistence type="predicted"/>
<evidence type="ECO:0000313" key="5">
    <source>
        <dbReference type="Proteomes" id="UP000663836"/>
    </source>
</evidence>
<dbReference type="Proteomes" id="UP000663864">
    <property type="component" value="Unassembled WGS sequence"/>
</dbReference>
<organism evidence="4 5">
    <name type="scientific">Rotaria sordida</name>
    <dbReference type="NCBI Taxonomy" id="392033"/>
    <lineage>
        <taxon>Eukaryota</taxon>
        <taxon>Metazoa</taxon>
        <taxon>Spiralia</taxon>
        <taxon>Gnathifera</taxon>
        <taxon>Rotifera</taxon>
        <taxon>Eurotatoria</taxon>
        <taxon>Bdelloidea</taxon>
        <taxon>Philodinida</taxon>
        <taxon>Philodinidae</taxon>
        <taxon>Rotaria</taxon>
    </lineage>
</organism>
<comment type="caution">
    <text evidence="4">The sequence shown here is derived from an EMBL/GenBank/DDBJ whole genome shotgun (WGS) entry which is preliminary data.</text>
</comment>
<dbReference type="Proteomes" id="UP000663823">
    <property type="component" value="Unassembled WGS sequence"/>
</dbReference>
<evidence type="ECO:0000313" key="3">
    <source>
        <dbReference type="EMBL" id="CAF4141270.1"/>
    </source>
</evidence>
<sequence>MIYDIKITIEVPVSVVWRNPRTKSLLLRGSAFFNKGFINLLVKGSSSDTNASIEQEHYFDVIVKLIATKMSFSTDLGDDDESESRIN</sequence>
<dbReference type="Proteomes" id="UP000663836">
    <property type="component" value="Unassembled WGS sequence"/>
</dbReference>
<gene>
    <name evidence="4" type="ORF">JBS370_LOCUS35613</name>
    <name evidence="3" type="ORF">OTI717_LOCUS35751</name>
    <name evidence="1" type="ORF">RFH988_LOCUS27940</name>
    <name evidence="2" type="ORF">ZHD862_LOCUS27888</name>
</gene>
<reference evidence="4" key="1">
    <citation type="submission" date="2021-02" db="EMBL/GenBank/DDBJ databases">
        <authorList>
            <person name="Nowell W R."/>
        </authorList>
    </citation>
    <scope>NUCLEOTIDE SEQUENCE</scope>
</reference>
<dbReference type="Proteomes" id="UP000663882">
    <property type="component" value="Unassembled WGS sequence"/>
</dbReference>
<evidence type="ECO:0000313" key="2">
    <source>
        <dbReference type="EMBL" id="CAF1299537.1"/>
    </source>
</evidence>